<comment type="function">
    <text evidence="6">May play the central regulatory role in sporulation. It may be an element of the effector pathway responsible for the activation of sporulation genes in response to nutritional stress. Spo0A may act in concert with spo0H (a sigma factor) to control the expression of some genes that are critical to the sporulation process.</text>
</comment>
<feature type="domain" description="Response regulatory" evidence="9">
    <location>
        <begin position="2"/>
        <end position="118"/>
    </location>
</feature>
<dbReference type="InterPro" id="IPR058245">
    <property type="entry name" value="NreC/VraR/RcsB-like_REC"/>
</dbReference>
<dbReference type="PRINTS" id="PR00038">
    <property type="entry name" value="HTHLUXR"/>
</dbReference>
<dbReference type="CDD" id="cd06170">
    <property type="entry name" value="LuxR_C_like"/>
    <property type="match status" value="1"/>
</dbReference>
<organism evidence="10 11">
    <name type="scientific">Solibaculum intestinale</name>
    <dbReference type="NCBI Taxonomy" id="3133165"/>
    <lineage>
        <taxon>Bacteria</taxon>
        <taxon>Bacillati</taxon>
        <taxon>Bacillota</taxon>
        <taxon>Clostridia</taxon>
        <taxon>Eubacteriales</taxon>
        <taxon>Oscillospiraceae</taxon>
        <taxon>Solibaculum</taxon>
    </lineage>
</organism>
<evidence type="ECO:0000256" key="2">
    <source>
        <dbReference type="ARBA" id="ARBA00022553"/>
    </source>
</evidence>
<evidence type="ECO:0000256" key="1">
    <source>
        <dbReference type="ARBA" id="ARBA00018672"/>
    </source>
</evidence>
<dbReference type="InterPro" id="IPR000792">
    <property type="entry name" value="Tscrpt_reg_LuxR_C"/>
</dbReference>
<keyword evidence="4" id="KW-0238">DNA-binding</keyword>
<dbReference type="InterPro" id="IPR016032">
    <property type="entry name" value="Sig_transdc_resp-reg_C-effctor"/>
</dbReference>
<feature type="domain" description="HTH luxR-type" evidence="8">
    <location>
        <begin position="141"/>
        <end position="206"/>
    </location>
</feature>
<evidence type="ECO:0000256" key="5">
    <source>
        <dbReference type="ARBA" id="ARBA00023163"/>
    </source>
</evidence>
<dbReference type="Pfam" id="PF00196">
    <property type="entry name" value="GerE"/>
    <property type="match status" value="1"/>
</dbReference>
<gene>
    <name evidence="10" type="ORF">WMO26_01640</name>
</gene>
<dbReference type="RefSeq" id="WP_349217783.1">
    <property type="nucleotide sequence ID" value="NZ_JBBMFD010000001.1"/>
</dbReference>
<keyword evidence="3" id="KW-0805">Transcription regulation</keyword>
<evidence type="ECO:0000313" key="11">
    <source>
        <dbReference type="Proteomes" id="UP001489509"/>
    </source>
</evidence>
<proteinExistence type="predicted"/>
<dbReference type="SUPFAM" id="SSF46894">
    <property type="entry name" value="C-terminal effector domain of the bipartite response regulators"/>
    <property type="match status" value="1"/>
</dbReference>
<evidence type="ECO:0000256" key="6">
    <source>
        <dbReference type="ARBA" id="ARBA00024867"/>
    </source>
</evidence>
<accession>A0ABV1DWU6</accession>
<sequence length="206" mass="22954">MQILIVDDDKLVCASLKTILEADGAIQVTGAGNSGREAILLYRELRPDVLLMDIRMDGMTGLAAGEQILKEFPQARILFLTTFLDDEYIVKALKIGAKGYILKQKFESIVPAIKAVHLGQSVFGDEIVTKLPGLLQADEAFCYADYDISEKELELISLVAKGLSNREIAHALYLSEGTVRNYLSGILEKLSLRDRTQLAIFYYQHR</sequence>
<evidence type="ECO:0000259" key="8">
    <source>
        <dbReference type="PROSITE" id="PS50043"/>
    </source>
</evidence>
<dbReference type="Gene3D" id="3.40.50.2300">
    <property type="match status" value="1"/>
</dbReference>
<dbReference type="CDD" id="cd17535">
    <property type="entry name" value="REC_NarL-like"/>
    <property type="match status" value="1"/>
</dbReference>
<dbReference type="Proteomes" id="UP001489509">
    <property type="component" value="Unassembled WGS sequence"/>
</dbReference>
<evidence type="ECO:0000256" key="4">
    <source>
        <dbReference type="ARBA" id="ARBA00023125"/>
    </source>
</evidence>
<evidence type="ECO:0000256" key="7">
    <source>
        <dbReference type="PROSITE-ProRule" id="PRU00169"/>
    </source>
</evidence>
<protein>
    <recommendedName>
        <fullName evidence="1">Stage 0 sporulation protein A homolog</fullName>
    </recommendedName>
</protein>
<reference evidence="10 11" key="1">
    <citation type="submission" date="2024-03" db="EMBL/GenBank/DDBJ databases">
        <title>Human intestinal bacterial collection.</title>
        <authorList>
            <person name="Pauvert C."/>
            <person name="Hitch T.C.A."/>
            <person name="Clavel T."/>
        </authorList>
    </citation>
    <scope>NUCLEOTIDE SEQUENCE [LARGE SCALE GENOMIC DNA]</scope>
    <source>
        <strain evidence="10 11">CLA-JM-H44</strain>
    </source>
</reference>
<comment type="caution">
    <text evidence="10">The sequence shown here is derived from an EMBL/GenBank/DDBJ whole genome shotgun (WGS) entry which is preliminary data.</text>
</comment>
<evidence type="ECO:0000256" key="3">
    <source>
        <dbReference type="ARBA" id="ARBA00023015"/>
    </source>
</evidence>
<dbReference type="PROSITE" id="PS50043">
    <property type="entry name" value="HTH_LUXR_2"/>
    <property type="match status" value="1"/>
</dbReference>
<dbReference type="SMART" id="SM00448">
    <property type="entry name" value="REC"/>
    <property type="match status" value="1"/>
</dbReference>
<evidence type="ECO:0000259" key="9">
    <source>
        <dbReference type="PROSITE" id="PS50110"/>
    </source>
</evidence>
<dbReference type="SMART" id="SM00421">
    <property type="entry name" value="HTH_LUXR"/>
    <property type="match status" value="1"/>
</dbReference>
<keyword evidence="2 7" id="KW-0597">Phosphoprotein</keyword>
<keyword evidence="5" id="KW-0804">Transcription</keyword>
<name>A0ABV1DWU6_9FIRM</name>
<dbReference type="InterPro" id="IPR011006">
    <property type="entry name" value="CheY-like_superfamily"/>
</dbReference>
<dbReference type="PROSITE" id="PS50110">
    <property type="entry name" value="RESPONSE_REGULATORY"/>
    <property type="match status" value="1"/>
</dbReference>
<evidence type="ECO:0000313" key="10">
    <source>
        <dbReference type="EMBL" id="MEQ2439525.1"/>
    </source>
</evidence>
<dbReference type="Pfam" id="PF00072">
    <property type="entry name" value="Response_reg"/>
    <property type="match status" value="1"/>
</dbReference>
<dbReference type="SUPFAM" id="SSF52172">
    <property type="entry name" value="CheY-like"/>
    <property type="match status" value="1"/>
</dbReference>
<keyword evidence="11" id="KW-1185">Reference proteome</keyword>
<dbReference type="InterPro" id="IPR001789">
    <property type="entry name" value="Sig_transdc_resp-reg_receiver"/>
</dbReference>
<dbReference type="EMBL" id="JBBMFD010000001">
    <property type="protein sequence ID" value="MEQ2439525.1"/>
    <property type="molecule type" value="Genomic_DNA"/>
</dbReference>
<dbReference type="PANTHER" id="PTHR43214">
    <property type="entry name" value="TWO-COMPONENT RESPONSE REGULATOR"/>
    <property type="match status" value="1"/>
</dbReference>
<dbReference type="InterPro" id="IPR039420">
    <property type="entry name" value="WalR-like"/>
</dbReference>
<feature type="modified residue" description="4-aspartylphosphate" evidence="7">
    <location>
        <position position="53"/>
    </location>
</feature>
<dbReference type="PANTHER" id="PTHR43214:SF40">
    <property type="entry name" value="TRANSCRIPTIONAL REGULATORY PROTEIN LNRK"/>
    <property type="match status" value="1"/>
</dbReference>